<dbReference type="EMBL" id="JACKVK010000005">
    <property type="protein sequence ID" value="MCV7420575.1"/>
    <property type="molecule type" value="Genomic_DNA"/>
</dbReference>
<gene>
    <name evidence="3" type="ORF">H7K45_08485</name>
</gene>
<reference evidence="3" key="2">
    <citation type="journal article" date="2022" name="BMC Genomics">
        <title>Comparative genome analysis of mycobacteria focusing on tRNA and non-coding RNA.</title>
        <authorList>
            <person name="Behra P.R.K."/>
            <person name="Pettersson B.M.F."/>
            <person name="Ramesh M."/>
            <person name="Das S."/>
            <person name="Dasgupta S."/>
            <person name="Kirsebom L.A."/>
        </authorList>
    </citation>
    <scope>NUCLEOTIDE SEQUENCE</scope>
    <source>
        <strain evidence="3">DSM 44838</strain>
    </source>
</reference>
<dbReference type="AlphaFoldDB" id="A0A9X3BSY7"/>
<feature type="compositionally biased region" description="Low complexity" evidence="1">
    <location>
        <begin position="451"/>
        <end position="462"/>
    </location>
</feature>
<evidence type="ECO:0000256" key="2">
    <source>
        <dbReference type="SAM" id="SignalP"/>
    </source>
</evidence>
<comment type="caution">
    <text evidence="3">The sequence shown here is derived from an EMBL/GenBank/DDBJ whole genome shotgun (WGS) entry which is preliminary data.</text>
</comment>
<sequence>MIVHAGSPTRLAAALLAAGVMSAAATVAFPEPQRLPAVTVDVADAAAITDAFVSLGKSVQVLTSLVGIHVDATISVPFEATLAVMAAQQHPELTPNVLSYLVQRFVNPSVGPPVTSYPWETEQTAALVASLLPYPLGPSSTDPGLVNEARLAFAAAFDSVLGRLPDLMPGYDAVRSAMNDSGLGGTVVAGQLAARAPLYMAWSAVNYVGNLPANVAASVESAIVAPQQIPGLMSNLVYGLLSPDANVGLIGQLLDDAVDPFTWLPAPIGSSPAAPTGLANQVRVAIVGMLNAVLSLLPAPVTPSELPSSTAPQSRPTMSVGAGKGEAVPSALPSASLVLNGAVHLAPVRGDDISVEPIPSATRGVPRSSTDTVTPSIDDAPQAAVDTDVTKAAGAAAPEDGSVGSEDRSGADGEPSSSTAGVRHGKTATDGVTRPGAKAVPAPGDSHPGDAATRSGASATTTPGINGTTGKAEARGTNESDGQPAGEPGAPRHSVNGR</sequence>
<name>A0A9X3BSY7_9MYCO</name>
<feature type="chain" id="PRO_5040902616" description="PE-PPE domain-containing protein" evidence="2">
    <location>
        <begin position="24"/>
        <end position="498"/>
    </location>
</feature>
<evidence type="ECO:0008006" key="5">
    <source>
        <dbReference type="Google" id="ProtNLM"/>
    </source>
</evidence>
<dbReference type="RefSeq" id="WP_263995358.1">
    <property type="nucleotide sequence ID" value="NZ_JACKVK010000005.1"/>
</dbReference>
<evidence type="ECO:0000313" key="3">
    <source>
        <dbReference type="EMBL" id="MCV7420575.1"/>
    </source>
</evidence>
<feature type="region of interest" description="Disordered" evidence="1">
    <location>
        <begin position="352"/>
        <end position="498"/>
    </location>
</feature>
<keyword evidence="4" id="KW-1185">Reference proteome</keyword>
<feature type="signal peptide" evidence="2">
    <location>
        <begin position="1"/>
        <end position="23"/>
    </location>
</feature>
<feature type="compositionally biased region" description="Polar residues" evidence="1">
    <location>
        <begin position="305"/>
        <end position="317"/>
    </location>
</feature>
<evidence type="ECO:0000313" key="4">
    <source>
        <dbReference type="Proteomes" id="UP001141629"/>
    </source>
</evidence>
<proteinExistence type="predicted"/>
<keyword evidence="2" id="KW-0732">Signal</keyword>
<organism evidence="3 4">
    <name type="scientific">Mycobacterium yunnanensis</name>
    <dbReference type="NCBI Taxonomy" id="368477"/>
    <lineage>
        <taxon>Bacteria</taxon>
        <taxon>Bacillati</taxon>
        <taxon>Actinomycetota</taxon>
        <taxon>Actinomycetes</taxon>
        <taxon>Mycobacteriales</taxon>
        <taxon>Mycobacteriaceae</taxon>
        <taxon>Mycobacterium</taxon>
    </lineage>
</organism>
<dbReference type="Proteomes" id="UP001141629">
    <property type="component" value="Unassembled WGS sequence"/>
</dbReference>
<accession>A0A9X3BSY7</accession>
<feature type="region of interest" description="Disordered" evidence="1">
    <location>
        <begin position="302"/>
        <end position="327"/>
    </location>
</feature>
<evidence type="ECO:0000256" key="1">
    <source>
        <dbReference type="SAM" id="MobiDB-lite"/>
    </source>
</evidence>
<protein>
    <recommendedName>
        <fullName evidence="5">PE-PPE domain-containing protein</fullName>
    </recommendedName>
</protein>
<reference evidence="3" key="1">
    <citation type="submission" date="2020-07" db="EMBL/GenBank/DDBJ databases">
        <authorList>
            <person name="Pettersson B.M.F."/>
            <person name="Behra P.R.K."/>
            <person name="Ramesh M."/>
            <person name="Das S."/>
            <person name="Dasgupta S."/>
            <person name="Kirsebom L.A."/>
        </authorList>
    </citation>
    <scope>NUCLEOTIDE SEQUENCE</scope>
    <source>
        <strain evidence="3">DSM 44838</strain>
    </source>
</reference>